<comment type="similarity">
    <text evidence="3">Belongs to the Maf family. YhdE subfamily.</text>
</comment>
<keyword evidence="5" id="KW-1185">Reference proteome</keyword>
<reference evidence="4" key="2">
    <citation type="submission" date="2012-10" db="EMBL/GenBank/DDBJ databases">
        <title>Improved high-quality draft of Thermaerobacter subterraneus C21, DSM 13965.</title>
        <authorList>
            <consortium name="DOE Joint Genome Institute"/>
            <person name="Eisen J."/>
            <person name="Huntemann M."/>
            <person name="Wei C.-L."/>
            <person name="Han J."/>
            <person name="Detter J.C."/>
            <person name="Han C."/>
            <person name="Tapia R."/>
            <person name="Chen A."/>
            <person name="Kyrpides N."/>
            <person name="Mavromatis K."/>
            <person name="Markowitz V."/>
            <person name="Szeto E."/>
            <person name="Ivanova N."/>
            <person name="Mikhailova N."/>
            <person name="Ovchinnikova G."/>
            <person name="Pagani I."/>
            <person name="Pati A."/>
            <person name="Goodwin L."/>
            <person name="Nordberg H.P."/>
            <person name="Cantor M.N."/>
            <person name="Hua S.X."/>
            <person name="Woyke T."/>
            <person name="Eisen J."/>
            <person name="Klenk H.-P."/>
        </authorList>
    </citation>
    <scope>NUCLEOTIDE SEQUENCE [LARGE SCALE GENOMIC DNA]</scope>
    <source>
        <strain evidence="4">DSM 13965</strain>
    </source>
</reference>
<dbReference type="EMBL" id="AENY02000002">
    <property type="protein sequence ID" value="EKP94922.1"/>
    <property type="molecule type" value="Genomic_DNA"/>
</dbReference>
<evidence type="ECO:0000313" key="4">
    <source>
        <dbReference type="EMBL" id="EKP94922.1"/>
    </source>
</evidence>
<dbReference type="GO" id="GO:0009117">
    <property type="term" value="P:nucleotide metabolic process"/>
    <property type="evidence" value="ECO:0007669"/>
    <property type="project" value="UniProtKB-KW"/>
</dbReference>
<dbReference type="PANTHER" id="PTHR43213">
    <property type="entry name" value="BIFUNCTIONAL DTTP/UTP PYROPHOSPHATASE/METHYLTRANSFERASE PROTEIN-RELATED"/>
    <property type="match status" value="1"/>
</dbReference>
<dbReference type="STRING" id="867903.ThesuDRAFT_00644"/>
<comment type="catalytic activity">
    <reaction evidence="3">
        <text>dTTP + H2O = dTMP + diphosphate + H(+)</text>
        <dbReference type="Rhea" id="RHEA:28534"/>
        <dbReference type="ChEBI" id="CHEBI:15377"/>
        <dbReference type="ChEBI" id="CHEBI:15378"/>
        <dbReference type="ChEBI" id="CHEBI:33019"/>
        <dbReference type="ChEBI" id="CHEBI:37568"/>
        <dbReference type="ChEBI" id="CHEBI:63528"/>
        <dbReference type="EC" id="3.6.1.9"/>
    </reaction>
</comment>
<comment type="function">
    <text evidence="3">Nucleoside triphosphate pyrophosphatase that hydrolyzes dTTP and UTP. May have a dual role in cell division arrest and in preventing the incorporation of modified nucleotides into cellular nucleic acids.</text>
</comment>
<dbReference type="RefSeq" id="WP_006902917.1">
    <property type="nucleotide sequence ID" value="NZ_JH976535.1"/>
</dbReference>
<dbReference type="HOGENOM" id="CLU_040416_0_0_9"/>
<dbReference type="Gene3D" id="3.90.950.10">
    <property type="match status" value="1"/>
</dbReference>
<dbReference type="HAMAP" id="MF_00528">
    <property type="entry name" value="Maf"/>
    <property type="match status" value="1"/>
</dbReference>
<organism evidence="4 5">
    <name type="scientific">Thermaerobacter subterraneus DSM 13965</name>
    <dbReference type="NCBI Taxonomy" id="867903"/>
    <lineage>
        <taxon>Bacteria</taxon>
        <taxon>Bacillati</taxon>
        <taxon>Bacillota</taxon>
        <taxon>Clostridia</taxon>
        <taxon>Eubacteriales</taxon>
        <taxon>Clostridiales Family XVII. Incertae Sedis</taxon>
        <taxon>Thermaerobacter</taxon>
    </lineage>
</organism>
<feature type="site" description="Important for substrate specificity" evidence="3">
    <location>
        <position position="164"/>
    </location>
</feature>
<protein>
    <recommendedName>
        <fullName evidence="3">dTTP/UTP pyrophosphatase</fullName>
        <shortName evidence="3">dTTPase/UTPase</shortName>
        <ecNumber evidence="3">3.6.1.9</ecNumber>
    </recommendedName>
    <alternativeName>
        <fullName evidence="3">Nucleoside triphosphate pyrophosphatase</fullName>
    </alternativeName>
    <alternativeName>
        <fullName evidence="3">Nucleotide pyrophosphatase</fullName>
        <shortName evidence="3">Nucleotide PPase</shortName>
    </alternativeName>
</protein>
<evidence type="ECO:0000256" key="2">
    <source>
        <dbReference type="ARBA" id="ARBA00022801"/>
    </source>
</evidence>
<keyword evidence="3" id="KW-0546">Nucleotide metabolism</keyword>
<dbReference type="AlphaFoldDB" id="K6PPR9"/>
<evidence type="ECO:0000256" key="3">
    <source>
        <dbReference type="HAMAP-Rule" id="MF_00528"/>
    </source>
</evidence>
<feature type="active site" description="Proton acceptor" evidence="3">
    <location>
        <position position="79"/>
    </location>
</feature>
<dbReference type="eggNOG" id="COG0424">
    <property type="taxonomic scope" value="Bacteria"/>
</dbReference>
<comment type="caution">
    <text evidence="3">Lacks conserved residue(s) required for the propagation of feature annotation.</text>
</comment>
<dbReference type="InterPro" id="IPR003697">
    <property type="entry name" value="Maf-like"/>
</dbReference>
<dbReference type="InterPro" id="IPR029001">
    <property type="entry name" value="ITPase-like_fam"/>
</dbReference>
<accession>K6PPR9</accession>
<feature type="site" description="Important for substrate specificity" evidence="3">
    <location>
        <position position="80"/>
    </location>
</feature>
<sequence length="217" mass="22965">MKGTSSQRRLVLASSSPRRVQLLAMLGLPFVQDPSRAEEPLPAGPAGTVDPEDWALRQALRKAKDVARRHPGALVIGADTVVELDGRLLGKPQDRQEAMAMLGALAGREHRVASGVAVVDASTGRAATGTRLTRVWMRPLTRTEIEAYVATGEPMDKAGAYAIQGLGATLVPRIEGCYFNVVGLPLPLLADLLSLFGVRVLGPERILAHPGPGASGR</sequence>
<dbReference type="Pfam" id="PF02545">
    <property type="entry name" value="Maf"/>
    <property type="match status" value="1"/>
</dbReference>
<proteinExistence type="inferred from homology"/>
<dbReference type="Proteomes" id="UP000005710">
    <property type="component" value="Unassembled WGS sequence"/>
</dbReference>
<feature type="site" description="Important for substrate specificity" evidence="3">
    <location>
        <position position="18"/>
    </location>
</feature>
<keyword evidence="3" id="KW-0963">Cytoplasm</keyword>
<dbReference type="PIRSF" id="PIRSF006305">
    <property type="entry name" value="Maf"/>
    <property type="match status" value="1"/>
</dbReference>
<comment type="caution">
    <text evidence="4">The sequence shown here is derived from an EMBL/GenBank/DDBJ whole genome shotgun (WGS) entry which is preliminary data.</text>
</comment>
<dbReference type="CDD" id="cd00555">
    <property type="entry name" value="Maf"/>
    <property type="match status" value="1"/>
</dbReference>
<keyword evidence="2 3" id="KW-0378">Hydrolase</keyword>
<comment type="subcellular location">
    <subcellularLocation>
        <location evidence="3">Cytoplasm</location>
    </subcellularLocation>
</comment>
<dbReference type="SUPFAM" id="SSF52972">
    <property type="entry name" value="ITPase-like"/>
    <property type="match status" value="1"/>
</dbReference>
<dbReference type="GO" id="GO:0036218">
    <property type="term" value="F:dTTP diphosphatase activity"/>
    <property type="evidence" value="ECO:0007669"/>
    <property type="project" value="RHEA"/>
</dbReference>
<dbReference type="EC" id="3.6.1.9" evidence="3"/>
<dbReference type="NCBIfam" id="TIGR00172">
    <property type="entry name" value="maf"/>
    <property type="match status" value="1"/>
</dbReference>
<reference evidence="4" key="1">
    <citation type="submission" date="2010-10" db="EMBL/GenBank/DDBJ databases">
        <authorList>
            <consortium name="US DOE Joint Genome Institute (JGI-PGF)"/>
            <person name="Lucas S."/>
            <person name="Copeland A."/>
            <person name="Lapidus A."/>
            <person name="Bruce D."/>
            <person name="Goodwin L."/>
            <person name="Pitluck S."/>
            <person name="Kyrpides N."/>
            <person name="Mavromatis K."/>
            <person name="Detter J.C."/>
            <person name="Han C."/>
            <person name="Land M."/>
            <person name="Hauser L."/>
            <person name="Markowitz V."/>
            <person name="Cheng J.-F."/>
            <person name="Hugenholtz P."/>
            <person name="Woyke T."/>
            <person name="Wu D."/>
            <person name="Pukall R."/>
            <person name="Wahrenburg C."/>
            <person name="Brambilla E."/>
            <person name="Klenk H.-P."/>
            <person name="Eisen J.A."/>
        </authorList>
    </citation>
    <scope>NUCLEOTIDE SEQUENCE [LARGE SCALE GENOMIC DNA]</scope>
    <source>
        <strain evidence="4">DSM 13965</strain>
    </source>
</reference>
<comment type="cofactor">
    <cofactor evidence="1 3">
        <name>a divalent metal cation</name>
        <dbReference type="ChEBI" id="CHEBI:60240"/>
    </cofactor>
</comment>
<gene>
    <name evidence="4" type="ORF">ThesuDRAFT_00644</name>
</gene>
<dbReference type="GO" id="GO:0036221">
    <property type="term" value="F:UTP diphosphatase activity"/>
    <property type="evidence" value="ECO:0007669"/>
    <property type="project" value="RHEA"/>
</dbReference>
<evidence type="ECO:0000313" key="5">
    <source>
        <dbReference type="Proteomes" id="UP000005710"/>
    </source>
</evidence>
<dbReference type="GO" id="GO:0005737">
    <property type="term" value="C:cytoplasm"/>
    <property type="evidence" value="ECO:0007669"/>
    <property type="project" value="UniProtKB-SubCell"/>
</dbReference>
<comment type="catalytic activity">
    <reaction evidence="3">
        <text>UTP + H2O = UMP + diphosphate + H(+)</text>
        <dbReference type="Rhea" id="RHEA:29395"/>
        <dbReference type="ChEBI" id="CHEBI:15377"/>
        <dbReference type="ChEBI" id="CHEBI:15378"/>
        <dbReference type="ChEBI" id="CHEBI:33019"/>
        <dbReference type="ChEBI" id="CHEBI:46398"/>
        <dbReference type="ChEBI" id="CHEBI:57865"/>
        <dbReference type="EC" id="3.6.1.9"/>
    </reaction>
</comment>
<dbReference type="OrthoDB" id="9807767at2"/>
<evidence type="ECO:0000256" key="1">
    <source>
        <dbReference type="ARBA" id="ARBA00001968"/>
    </source>
</evidence>
<dbReference type="PANTHER" id="PTHR43213:SF5">
    <property type="entry name" value="BIFUNCTIONAL DTTP_UTP PYROPHOSPHATASE_METHYLTRANSFERASE PROTEIN-RELATED"/>
    <property type="match status" value="1"/>
</dbReference>
<name>K6PPR9_9FIRM</name>